<dbReference type="EMBL" id="JACIDK010000001">
    <property type="protein sequence ID" value="MBB3889881.1"/>
    <property type="molecule type" value="Genomic_DNA"/>
</dbReference>
<comment type="caution">
    <text evidence="7">The sequence shown here is derived from an EMBL/GenBank/DDBJ whole genome shotgun (WGS) entry which is preliminary data.</text>
</comment>
<feature type="transmembrane region" description="Helical" evidence="5">
    <location>
        <begin position="45"/>
        <end position="68"/>
    </location>
</feature>
<evidence type="ECO:0000256" key="3">
    <source>
        <dbReference type="ARBA" id="ARBA00022989"/>
    </source>
</evidence>
<evidence type="ECO:0000256" key="4">
    <source>
        <dbReference type="ARBA" id="ARBA00023136"/>
    </source>
</evidence>
<dbReference type="AlphaFoldDB" id="A0A839ZWY4"/>
<feature type="transmembrane region" description="Helical" evidence="5">
    <location>
        <begin position="169"/>
        <end position="193"/>
    </location>
</feature>
<evidence type="ECO:0000259" key="6">
    <source>
        <dbReference type="Pfam" id="PF04893"/>
    </source>
</evidence>
<keyword evidence="2 5" id="KW-0812">Transmembrane</keyword>
<dbReference type="RefSeq" id="WP_183769804.1">
    <property type="nucleotide sequence ID" value="NZ_JACIDK010000001.1"/>
</dbReference>
<dbReference type="Pfam" id="PF04893">
    <property type="entry name" value="Yip1"/>
    <property type="match status" value="1"/>
</dbReference>
<dbReference type="GO" id="GO:0016020">
    <property type="term" value="C:membrane"/>
    <property type="evidence" value="ECO:0007669"/>
    <property type="project" value="UniProtKB-SubCell"/>
</dbReference>
<dbReference type="Proteomes" id="UP000530564">
    <property type="component" value="Unassembled WGS sequence"/>
</dbReference>
<keyword evidence="4 5" id="KW-0472">Membrane</keyword>
<feature type="transmembrane region" description="Helical" evidence="5">
    <location>
        <begin position="75"/>
        <end position="99"/>
    </location>
</feature>
<protein>
    <recommendedName>
        <fullName evidence="6">Yip1 domain-containing protein</fullName>
    </recommendedName>
</protein>
<comment type="subcellular location">
    <subcellularLocation>
        <location evidence="1">Membrane</location>
        <topology evidence="1">Multi-pass membrane protein</topology>
    </subcellularLocation>
</comment>
<organism evidence="7 8">
    <name type="scientific">Phenylobacterium haematophilum</name>
    <dbReference type="NCBI Taxonomy" id="98513"/>
    <lineage>
        <taxon>Bacteria</taxon>
        <taxon>Pseudomonadati</taxon>
        <taxon>Pseudomonadota</taxon>
        <taxon>Alphaproteobacteria</taxon>
        <taxon>Caulobacterales</taxon>
        <taxon>Caulobacteraceae</taxon>
        <taxon>Phenylobacterium</taxon>
    </lineage>
</organism>
<evidence type="ECO:0000313" key="8">
    <source>
        <dbReference type="Proteomes" id="UP000530564"/>
    </source>
</evidence>
<sequence>MSAVEPGSATSGLVERVKSILLKPGATWDVIDTEPATTGGLFRNYAAILALIPAICGLIGGAVIGGAFGIKIPILFGIVGAVVGYVLNLAMVFVMGLIIDGLAPSFDGQKNQVQAMKVAVYSSTAGWIAGVFALIPIVGLLAVLGALYGLYLLYLGLPKLMKAPQEKAFGYTAVAVVVAIVLSIAINAVLGAITTFGLVGMGAAGALSSNTVQIGDKSVDLGKLEEASKQMEAAAKQIESGEAPEAVQPDVLKAYLPEGIAGYARTELTTGSGGAAGVAGSQAEGVYTKGDATIRLSVTDLGAAGALAGMASAFNMQSSSESNGKYEKIGKVDGRMTQESYDSATRHGQYSVLVGDRFMVAAEGDGASVDDLKSAVAAVGPAKLEALSKG</sequence>
<evidence type="ECO:0000256" key="5">
    <source>
        <dbReference type="SAM" id="Phobius"/>
    </source>
</evidence>
<proteinExistence type="predicted"/>
<gene>
    <name evidence="7" type="ORF">GGQ61_000578</name>
</gene>
<reference evidence="7 8" key="1">
    <citation type="submission" date="2020-08" db="EMBL/GenBank/DDBJ databases">
        <title>Genomic Encyclopedia of Type Strains, Phase IV (KMG-IV): sequencing the most valuable type-strain genomes for metagenomic binning, comparative biology and taxonomic classification.</title>
        <authorList>
            <person name="Goeker M."/>
        </authorList>
    </citation>
    <scope>NUCLEOTIDE SEQUENCE [LARGE SCALE GENOMIC DNA]</scope>
    <source>
        <strain evidence="7 8">DSM 21793</strain>
    </source>
</reference>
<evidence type="ECO:0000256" key="2">
    <source>
        <dbReference type="ARBA" id="ARBA00022692"/>
    </source>
</evidence>
<dbReference type="InterPro" id="IPR006977">
    <property type="entry name" value="Yip1_dom"/>
</dbReference>
<evidence type="ECO:0000256" key="1">
    <source>
        <dbReference type="ARBA" id="ARBA00004141"/>
    </source>
</evidence>
<keyword evidence="3 5" id="KW-1133">Transmembrane helix</keyword>
<feature type="transmembrane region" description="Helical" evidence="5">
    <location>
        <begin position="127"/>
        <end position="157"/>
    </location>
</feature>
<feature type="domain" description="Yip1" evidence="6">
    <location>
        <begin position="19"/>
        <end position="185"/>
    </location>
</feature>
<evidence type="ECO:0000313" key="7">
    <source>
        <dbReference type="EMBL" id="MBB3889881.1"/>
    </source>
</evidence>
<name>A0A839ZWY4_9CAUL</name>
<accession>A0A839ZWY4</accession>
<keyword evidence="8" id="KW-1185">Reference proteome</keyword>